<accession>A0A2T9YU58</accession>
<evidence type="ECO:0000313" key="3">
    <source>
        <dbReference type="Proteomes" id="UP000245383"/>
    </source>
</evidence>
<proteinExistence type="predicted"/>
<dbReference type="Proteomes" id="UP000245383">
    <property type="component" value="Unassembled WGS sequence"/>
</dbReference>
<evidence type="ECO:0000313" key="2">
    <source>
        <dbReference type="EMBL" id="PVU95849.1"/>
    </source>
</evidence>
<dbReference type="EMBL" id="MBFR01000045">
    <property type="protein sequence ID" value="PVU95849.1"/>
    <property type="molecule type" value="Genomic_DNA"/>
</dbReference>
<keyword evidence="1" id="KW-0732">Signal</keyword>
<organism evidence="2 3">
    <name type="scientific">Smittium simulii</name>
    <dbReference type="NCBI Taxonomy" id="133385"/>
    <lineage>
        <taxon>Eukaryota</taxon>
        <taxon>Fungi</taxon>
        <taxon>Fungi incertae sedis</taxon>
        <taxon>Zoopagomycota</taxon>
        <taxon>Kickxellomycotina</taxon>
        <taxon>Harpellomycetes</taxon>
        <taxon>Harpellales</taxon>
        <taxon>Legeriomycetaceae</taxon>
        <taxon>Smittium</taxon>
    </lineage>
</organism>
<comment type="caution">
    <text evidence="2">The sequence shown here is derived from an EMBL/GenBank/DDBJ whole genome shotgun (WGS) entry which is preliminary data.</text>
</comment>
<sequence>MRLLYTTFFILGLNSVKSVPVKPLKALPVKAAVAQIPSYQQPNEPQNVKYDGEGNWALNSSKPVPSFWKKSQINKNEMINSTI</sequence>
<reference evidence="2 3" key="1">
    <citation type="journal article" date="2018" name="MBio">
        <title>Comparative Genomics Reveals the Core Gene Toolbox for the Fungus-Insect Symbiosis.</title>
        <authorList>
            <person name="Wang Y."/>
            <person name="Stata M."/>
            <person name="Wang W."/>
            <person name="Stajich J.E."/>
            <person name="White M.M."/>
            <person name="Moncalvo J.M."/>
        </authorList>
    </citation>
    <scope>NUCLEOTIDE SEQUENCE [LARGE SCALE GENOMIC DNA]</scope>
    <source>
        <strain evidence="2 3">SWE-8-4</strain>
    </source>
</reference>
<feature type="chain" id="PRO_5015587458" evidence="1">
    <location>
        <begin position="19"/>
        <end position="83"/>
    </location>
</feature>
<keyword evidence="3" id="KW-1185">Reference proteome</keyword>
<evidence type="ECO:0000256" key="1">
    <source>
        <dbReference type="SAM" id="SignalP"/>
    </source>
</evidence>
<dbReference type="AlphaFoldDB" id="A0A2T9YU58"/>
<gene>
    <name evidence="2" type="ORF">BB561_001555</name>
</gene>
<feature type="signal peptide" evidence="1">
    <location>
        <begin position="1"/>
        <end position="18"/>
    </location>
</feature>
<name>A0A2T9YU58_9FUNG</name>
<protein>
    <submittedName>
        <fullName evidence="2">Uncharacterized protein</fullName>
    </submittedName>
</protein>